<evidence type="ECO:0000313" key="3">
    <source>
        <dbReference type="EMBL" id="MDX2296803.1"/>
    </source>
</evidence>
<dbReference type="InterPro" id="IPR006015">
    <property type="entry name" value="Universal_stress_UspA"/>
</dbReference>
<dbReference type="EMBL" id="JAWJZF010000504">
    <property type="protein sequence ID" value="MDX2296803.1"/>
    <property type="molecule type" value="Genomic_DNA"/>
</dbReference>
<reference evidence="3 4" key="1">
    <citation type="submission" date="2023-10" db="EMBL/GenBank/DDBJ databases">
        <authorList>
            <person name="Wang X.X."/>
        </authorList>
    </citation>
    <scope>NUCLEOTIDE SEQUENCE [LARGE SCALE GENOMIC DNA]</scope>
    <source>
        <strain evidence="3 4">NBRC 12816</strain>
    </source>
</reference>
<protein>
    <submittedName>
        <fullName evidence="3">Universal stress protein</fullName>
    </submittedName>
</protein>
<dbReference type="PANTHER" id="PTHR31964:SF113">
    <property type="entry name" value="USPA DOMAIN-CONTAINING PROTEIN"/>
    <property type="match status" value="1"/>
</dbReference>
<dbReference type="SUPFAM" id="SSF52402">
    <property type="entry name" value="Adenine nucleotide alpha hydrolases-like"/>
    <property type="match status" value="1"/>
</dbReference>
<organism evidence="3 4">
    <name type="scientific">Streptomyces roseolus</name>
    <dbReference type="NCBI Taxonomy" id="67358"/>
    <lineage>
        <taxon>Bacteria</taxon>
        <taxon>Bacillati</taxon>
        <taxon>Actinomycetota</taxon>
        <taxon>Actinomycetes</taxon>
        <taxon>Kitasatosporales</taxon>
        <taxon>Streptomycetaceae</taxon>
        <taxon>Streptomyces</taxon>
    </lineage>
</organism>
<feature type="domain" description="UspA" evidence="2">
    <location>
        <begin position="9"/>
        <end position="144"/>
    </location>
</feature>
<evidence type="ECO:0000256" key="1">
    <source>
        <dbReference type="ARBA" id="ARBA00008791"/>
    </source>
</evidence>
<comment type="similarity">
    <text evidence="1">Belongs to the universal stress protein A family.</text>
</comment>
<gene>
    <name evidence="3" type="ORF">R2363_32100</name>
</gene>
<evidence type="ECO:0000259" key="2">
    <source>
        <dbReference type="Pfam" id="PF00582"/>
    </source>
</evidence>
<dbReference type="CDD" id="cd00293">
    <property type="entry name" value="USP-like"/>
    <property type="match status" value="1"/>
</dbReference>
<sequence length="164" mass="16821">MNVSDGTPRVVVGVDGSASSYAALRWAVRHAERTGAVLEVLGVYDVPGATGWSAPPVDAAFDEQQAREALAEELRAVLTTGDGMPPLEQHVVRGNPAEVLIEASAGAELLVVGSRGRGGFASLLLGSVSQQCAVHASCPVVIVREDAPGTTARSARTAPAEVNP</sequence>
<dbReference type="Pfam" id="PF00582">
    <property type="entry name" value="Usp"/>
    <property type="match status" value="1"/>
</dbReference>
<dbReference type="RefSeq" id="WP_319012966.1">
    <property type="nucleotide sequence ID" value="NZ_JAWJZF010000504.1"/>
</dbReference>
<dbReference type="PANTHER" id="PTHR31964">
    <property type="entry name" value="ADENINE NUCLEOTIDE ALPHA HYDROLASES-LIKE SUPERFAMILY PROTEIN"/>
    <property type="match status" value="1"/>
</dbReference>
<dbReference type="PRINTS" id="PR01438">
    <property type="entry name" value="UNVRSLSTRESS"/>
</dbReference>
<comment type="caution">
    <text evidence="3">The sequence shown here is derived from an EMBL/GenBank/DDBJ whole genome shotgun (WGS) entry which is preliminary data.</text>
</comment>
<keyword evidence="4" id="KW-1185">Reference proteome</keyword>
<name>A0ABU4KGA8_9ACTN</name>
<dbReference type="Proteomes" id="UP001278571">
    <property type="component" value="Unassembled WGS sequence"/>
</dbReference>
<accession>A0ABU4KGA8</accession>
<dbReference type="InterPro" id="IPR006016">
    <property type="entry name" value="UspA"/>
</dbReference>
<dbReference type="InterPro" id="IPR014729">
    <property type="entry name" value="Rossmann-like_a/b/a_fold"/>
</dbReference>
<evidence type="ECO:0000313" key="4">
    <source>
        <dbReference type="Proteomes" id="UP001278571"/>
    </source>
</evidence>
<dbReference type="Gene3D" id="3.40.50.620">
    <property type="entry name" value="HUPs"/>
    <property type="match status" value="1"/>
</dbReference>
<proteinExistence type="inferred from homology"/>